<feature type="chain" id="PRO_5002392597" evidence="2">
    <location>
        <begin position="21"/>
        <end position="1916"/>
    </location>
</feature>
<evidence type="ECO:0000313" key="4">
    <source>
        <dbReference type="EMBL" id="EKO16685.1"/>
    </source>
</evidence>
<dbReference type="PROSITE" id="PS51257">
    <property type="entry name" value="PROKAR_LIPOPROTEIN"/>
    <property type="match status" value="1"/>
</dbReference>
<evidence type="ECO:0000259" key="3">
    <source>
        <dbReference type="SMART" id="SM00635"/>
    </source>
</evidence>
<evidence type="ECO:0000256" key="1">
    <source>
        <dbReference type="ARBA" id="ARBA00022729"/>
    </source>
</evidence>
<feature type="domain" description="BIG2" evidence="3">
    <location>
        <begin position="848"/>
        <end position="933"/>
    </location>
</feature>
<dbReference type="SMART" id="SM00635">
    <property type="entry name" value="BID_2"/>
    <property type="match status" value="12"/>
</dbReference>
<feature type="domain" description="BIG2" evidence="3">
    <location>
        <begin position="491"/>
        <end position="576"/>
    </location>
</feature>
<feature type="domain" description="BIG2" evidence="3">
    <location>
        <begin position="1029"/>
        <end position="1114"/>
    </location>
</feature>
<dbReference type="EMBL" id="AHMY02000022">
    <property type="protein sequence ID" value="EKO16685.1"/>
    <property type="molecule type" value="Genomic_DNA"/>
</dbReference>
<dbReference type="FunFam" id="2.60.40.1080:FF:000001">
    <property type="entry name" value="Bacterial Ig-like domain, group 2"/>
    <property type="match status" value="11"/>
</dbReference>
<evidence type="ECO:0000313" key="5">
    <source>
        <dbReference type="Proteomes" id="UP000006253"/>
    </source>
</evidence>
<dbReference type="InterPro" id="IPR008964">
    <property type="entry name" value="Invasin/intimin_cell_adhesion"/>
</dbReference>
<comment type="caution">
    <text evidence="4">The sequence shown here is derived from an EMBL/GenBank/DDBJ whole genome shotgun (WGS) entry which is preliminary data.</text>
</comment>
<feature type="domain" description="BIG2" evidence="3">
    <location>
        <begin position="673"/>
        <end position="755"/>
    </location>
</feature>
<gene>
    <name evidence="4" type="ORF">LEP1GSC081_2686</name>
</gene>
<accession>A0A0E2B748</accession>
<feature type="domain" description="BIG2" evidence="3">
    <location>
        <begin position="760"/>
        <end position="840"/>
    </location>
</feature>
<feature type="domain" description="BIG2" evidence="3">
    <location>
        <begin position="52"/>
        <end position="132"/>
    </location>
</feature>
<dbReference type="RefSeq" id="WP_004764663.1">
    <property type="nucleotide sequence ID" value="NZ_AHMY02000022.1"/>
</dbReference>
<feature type="domain" description="BIG2" evidence="3">
    <location>
        <begin position="402"/>
        <end position="486"/>
    </location>
</feature>
<feature type="signal peptide" evidence="2">
    <location>
        <begin position="1"/>
        <end position="20"/>
    </location>
</feature>
<dbReference type="Proteomes" id="UP000006253">
    <property type="component" value="Unassembled WGS sequence"/>
</dbReference>
<dbReference type="Gene3D" id="2.60.40.1220">
    <property type="match status" value="1"/>
</dbReference>
<feature type="domain" description="BIG2" evidence="3">
    <location>
        <begin position="137"/>
        <end position="221"/>
    </location>
</feature>
<sequence length="1916" mass="203408">MKRTFCISILLSMFFQSCMSWPLLTSLAGLTAGKKDGDSSFFHLLLSNSDPVITRIELSYQDSSIAKGTSTVLEVTAIFDNGTNQNITDSTSIVSDSQTIVDIQGNRVRGIASGSSIIKAEYNGMYSEQKITVTPATLNSIQVTSLDDGILPKGTNRQFAAIGIFSDGSHQDISDDPLIVWSSSNINLVRVDDSGLASGINLGTAHIRASFQSKQASEEITVGDAVLSSIQVTSNNPNIPLGKKQKLTATGIYSDNSNRDISSSVIWNSSNFTIANIQNNGILETADTGIVTVSASSGNITGSIKLIVTPAALVSISVSPTNSSIPKGLTEKFKATGIFTDNSNSDITDQVTWDSSNPDILSISNASANHGLASTLNKGNVKVTASIGGIQGSTDFKVTQEALTSIEVSPVLPSIAKGLTQKFTAIGIFTDNSKKDITDQVTWNSSSAIASVSNLDDNKGLGKAHAAGDATITATLGKVSGKTWLTVVPAVLTSIQIDPVNPSLAKGLTQKFTATGIYSDNSNKDISSSVTWFSSDSSIATISNAQKSKGNTYGAATGTTNIKATFGKVSSQVSTLSVTAAKLVEIQITPAAASKAKGLSERFKATGIFTDNSNSDITNQVTWSSSNTDIAEITNTSGSKGLTNTLTPGSSEISAALGSIKSSKVILKVTPAQLISIAVTPTNPSVAKGLIQQFKATGTYTDNSVQDVTSLATWSSSNSGKAIVNNVTGSVTTVATGSTNIKATIDSISGSSILNITPALLTSIEITPTINSIPHGLTKQFKATGIFSDKSTQNLTRLVTWISSDPSKIEIENNSGIATAAALGSSNITAVYQSFQSSPTPITVTDLKLKSITINPSSSSIAKGLTQQFKAIGTFIDGSEQEITNLATWYSSKSDIVPINNSAGKKGLATALSIGSSDISAIYNSISSNKINFNVSAATLDSIKINPVNNNIAKGLTQQYTALGVYSDSTIQDISDSVTWSSSNSDSISISNSTGTKGKATALQIGNSKITATYNSISENIDLTVSAATLSSISISPTNTNINAAVSKQFFAAGTYSDGTKTDLTSSVTWSSSNQSQAKASNASETKGLVTGITSGNPIITATYGSVSGNTVLTVNKTDTIAPTVQSVVSLSPTIIQVVYSESINNQEALNLSNYKIIDSSNFYGHCSDNTDFSSNSQTSDFSLSSIKGSKNTFTITLSHSQILNKSYTLVVNKQGIHDLSSIPNSLSCPNNSDFMGKEQLKLTSAVCNSLNQVIVSFSKPLYSGKETTKSVECSNPSQCESRYKFAGVSSLGSITSVRILDGKVCGGAPADSSKICLTHSLLQSGGQYTIIAANDLNGDGFDNKSWGAIRDSFDQENLQSSPKDRINFIGCGNSPLNFMDGPIVSDPFGDGSDFGSLVDYNNQIYLGPNVKGNQASRFNYDGTFPESIFFSFTKDKNATNRASSRDGGIPVPNYVTIGHTSCTLSTADITTGCGPDNEDGRGVFATGSLNKKSHIFIAGSKPRRFNYLYYSSDTDTNLNFKYISMGKITGLATAGTSSIAVLDDRIHVGFAKRNQNLNAPDFGKITFNTSDSKRCTFGNNCDASDGYRGNRFRIDRMPYFGGGSEDLVGSEKQKIKFRWGSLDITPGPIVHKTKVNVKENRLNKLNNSSINWGYYVGIDSLFVFKEKLYAANGGFPNSLHNGSIIHSTSANPSPCEGINRCSSWKDTAPRSNPKWHNSPHNNWFSLELTKYRDLIPADKAFSQFAEFNGRLYVTRTICVTKEDHSGLRQSLQTLKGCTDGSYTNRRPQLWKCDPTLTGDTTTCEAEDWSLVGDNGTGFTNFGDDSNHSMTMVVASGSYLYVGFDNENGIQIWRTNLENPGSSSHDWEPIGIGGLRDVTNRQIYSAISGMNFGVNFVYISVGNKDQPVKIYRQQNQ</sequence>
<feature type="domain" description="BIG2" evidence="3">
    <location>
        <begin position="312"/>
        <end position="397"/>
    </location>
</feature>
<dbReference type="SUPFAM" id="SSF49373">
    <property type="entry name" value="Invasin/intimin cell-adhesion fragments"/>
    <property type="match status" value="3"/>
</dbReference>
<dbReference type="InterPro" id="IPR014755">
    <property type="entry name" value="Cu-Rt/internalin_Ig-like"/>
</dbReference>
<dbReference type="Gene3D" id="2.60.40.1080">
    <property type="match status" value="12"/>
</dbReference>
<feature type="domain" description="BIG2" evidence="3">
    <location>
        <begin position="226"/>
        <end position="307"/>
    </location>
</feature>
<reference evidence="4 5" key="1">
    <citation type="submission" date="2012-10" db="EMBL/GenBank/DDBJ databases">
        <authorList>
            <person name="Harkins D.M."/>
            <person name="Durkin A.S."/>
            <person name="Brinkac L.M."/>
            <person name="Selengut J.D."/>
            <person name="Sanka R."/>
            <person name="DePew J."/>
            <person name="Purushe J."/>
            <person name="Peacock S.J."/>
            <person name="Thaipadungpanit J."/>
            <person name="Wuthiekanun V.W."/>
            <person name="Day N.P."/>
            <person name="Vinetz J.M."/>
            <person name="Sutton G.G."/>
            <person name="Nelson W.C."/>
            <person name="Fouts D.E."/>
        </authorList>
    </citation>
    <scope>NUCLEOTIDE SEQUENCE [LARGE SCALE GENOMIC DNA]</scope>
    <source>
        <strain evidence="4 5">H1</strain>
    </source>
</reference>
<feature type="domain" description="BIG2" evidence="3">
    <location>
        <begin position="939"/>
        <end position="1024"/>
    </location>
</feature>
<protein>
    <submittedName>
        <fullName evidence="4">Bacterial Ig-like domain, group 2</fullName>
    </submittedName>
</protein>
<keyword evidence="1 2" id="KW-0732">Signal</keyword>
<dbReference type="InterPro" id="IPR003343">
    <property type="entry name" value="Big_2"/>
</dbReference>
<name>A0A0E2B748_9LEPT</name>
<feature type="domain" description="BIG2" evidence="3">
    <location>
        <begin position="582"/>
        <end position="667"/>
    </location>
</feature>
<proteinExistence type="predicted"/>
<evidence type="ECO:0000256" key="2">
    <source>
        <dbReference type="SAM" id="SignalP"/>
    </source>
</evidence>
<organism evidence="4 5">
    <name type="scientific">Leptospira kirschneri str. H1</name>
    <dbReference type="NCBI Taxonomy" id="1049966"/>
    <lineage>
        <taxon>Bacteria</taxon>
        <taxon>Pseudomonadati</taxon>
        <taxon>Spirochaetota</taxon>
        <taxon>Spirochaetia</taxon>
        <taxon>Leptospirales</taxon>
        <taxon>Leptospiraceae</taxon>
        <taxon>Leptospira</taxon>
    </lineage>
</organism>
<dbReference type="Pfam" id="PF02368">
    <property type="entry name" value="Big_2"/>
    <property type="match status" value="10"/>
</dbReference>